<evidence type="ECO:0000313" key="3">
    <source>
        <dbReference type="Proteomes" id="UP001221898"/>
    </source>
</evidence>
<gene>
    <name evidence="2" type="ORF">AAFF_G00107090</name>
</gene>
<dbReference type="Proteomes" id="UP001221898">
    <property type="component" value="Unassembled WGS sequence"/>
</dbReference>
<keyword evidence="3" id="KW-1185">Reference proteome</keyword>
<organism evidence="2 3">
    <name type="scientific">Aldrovandia affinis</name>
    <dbReference type="NCBI Taxonomy" id="143900"/>
    <lineage>
        <taxon>Eukaryota</taxon>
        <taxon>Metazoa</taxon>
        <taxon>Chordata</taxon>
        <taxon>Craniata</taxon>
        <taxon>Vertebrata</taxon>
        <taxon>Euteleostomi</taxon>
        <taxon>Actinopterygii</taxon>
        <taxon>Neopterygii</taxon>
        <taxon>Teleostei</taxon>
        <taxon>Notacanthiformes</taxon>
        <taxon>Halosauridae</taxon>
        <taxon>Aldrovandia</taxon>
    </lineage>
</organism>
<feature type="region of interest" description="Disordered" evidence="1">
    <location>
        <begin position="164"/>
        <end position="204"/>
    </location>
</feature>
<feature type="region of interest" description="Disordered" evidence="1">
    <location>
        <begin position="1"/>
        <end position="34"/>
    </location>
</feature>
<feature type="compositionally biased region" description="Low complexity" evidence="1">
    <location>
        <begin position="93"/>
        <end position="103"/>
    </location>
</feature>
<feature type="region of interest" description="Disordered" evidence="1">
    <location>
        <begin position="78"/>
        <end position="123"/>
    </location>
</feature>
<evidence type="ECO:0000313" key="2">
    <source>
        <dbReference type="EMBL" id="KAJ8413127.1"/>
    </source>
</evidence>
<sequence>MGEEGGKSAPDPYPLSSSSQEKKSEGGLPAHILTLHQEVDASAAAAFKPNLSPSTGAAGWSWSPGWLAGCESVWGRGGAPAPLPHTPHAQGSANATPAAAYDAPGLGTPARLHTSPFPAGLAAPPDPELINEFITKQAPCRQYGVPLPRFLRTLAEYYARGDLSARGVPKGGGCLSDGLSRSSRSSLPLRDALTPGPGSKAKAE</sequence>
<dbReference type="AlphaFoldDB" id="A0AAD7WXR9"/>
<name>A0AAD7WXR9_9TELE</name>
<evidence type="ECO:0000256" key="1">
    <source>
        <dbReference type="SAM" id="MobiDB-lite"/>
    </source>
</evidence>
<feature type="compositionally biased region" description="Low complexity" evidence="1">
    <location>
        <begin position="176"/>
        <end position="190"/>
    </location>
</feature>
<dbReference type="EMBL" id="JAINUG010000017">
    <property type="protein sequence ID" value="KAJ8413127.1"/>
    <property type="molecule type" value="Genomic_DNA"/>
</dbReference>
<proteinExistence type="predicted"/>
<accession>A0AAD7WXR9</accession>
<reference evidence="2" key="1">
    <citation type="journal article" date="2023" name="Science">
        <title>Genome structures resolve the early diversification of teleost fishes.</title>
        <authorList>
            <person name="Parey E."/>
            <person name="Louis A."/>
            <person name="Montfort J."/>
            <person name="Bouchez O."/>
            <person name="Roques C."/>
            <person name="Iampietro C."/>
            <person name="Lluch J."/>
            <person name="Castinel A."/>
            <person name="Donnadieu C."/>
            <person name="Desvignes T."/>
            <person name="Floi Bucao C."/>
            <person name="Jouanno E."/>
            <person name="Wen M."/>
            <person name="Mejri S."/>
            <person name="Dirks R."/>
            <person name="Jansen H."/>
            <person name="Henkel C."/>
            <person name="Chen W.J."/>
            <person name="Zahm M."/>
            <person name="Cabau C."/>
            <person name="Klopp C."/>
            <person name="Thompson A.W."/>
            <person name="Robinson-Rechavi M."/>
            <person name="Braasch I."/>
            <person name="Lecointre G."/>
            <person name="Bobe J."/>
            <person name="Postlethwait J.H."/>
            <person name="Berthelot C."/>
            <person name="Roest Crollius H."/>
            <person name="Guiguen Y."/>
        </authorList>
    </citation>
    <scope>NUCLEOTIDE SEQUENCE</scope>
    <source>
        <strain evidence="2">NC1722</strain>
    </source>
</reference>
<protein>
    <submittedName>
        <fullName evidence="2">Uncharacterized protein</fullName>
    </submittedName>
</protein>
<comment type="caution">
    <text evidence="2">The sequence shown here is derived from an EMBL/GenBank/DDBJ whole genome shotgun (WGS) entry which is preliminary data.</text>
</comment>